<dbReference type="EMBL" id="SMBZ01000004">
    <property type="protein sequence ID" value="TCV19613.1"/>
    <property type="molecule type" value="Genomic_DNA"/>
</dbReference>
<comment type="caution">
    <text evidence="1">The sequence shown here is derived from an EMBL/GenBank/DDBJ whole genome shotgun (WGS) entry which is preliminary data.</text>
</comment>
<evidence type="ECO:0008006" key="3">
    <source>
        <dbReference type="Google" id="ProtNLM"/>
    </source>
</evidence>
<sequence>MENINHIKAYILGLLVGSGKIDENTFVIDLPFKKWGMEPKRMNIIATDILTKICQYFNTSYSFNVTYEIGNGKWLIMPLDNSDISSLKNDLQYLGLPIGGFLLSSADLTTAKLKLTGINTASFLSGIFDTRASLTLSHRRFTDDAPVVSVEIPGSTRNFNFVVQLCAWLTDLGSTTDQILYNHPNQHSASDPDYKGWKKGFKIRFLVRSFLTQYSFALQAKSIDVTKIEKHQKKEEQIPCILRKLRTPSPVSVHTDQNSDELPIEVRNKLFFHYHHFCAVLGCRHAPVEEIEKLVKNKNRYINFFPRLSKGTKKELLKKLEEIKAEYFPELEISTHKAKVSRLIEHEDFKSFTGIDQGIAYLFAETLNGKRHIGSMDGIINTHTTAILTLKTIGNTFDSPLLVINPVNDRAFICSSVSNSLNQQLIKTKIKVDNLTVNLK</sequence>
<proteinExistence type="predicted"/>
<dbReference type="OrthoDB" id="1490603at2"/>
<dbReference type="Proteomes" id="UP000295197">
    <property type="component" value="Unassembled WGS sequence"/>
</dbReference>
<dbReference type="AlphaFoldDB" id="A0A4V2VUI9"/>
<evidence type="ECO:0000313" key="2">
    <source>
        <dbReference type="Proteomes" id="UP000295197"/>
    </source>
</evidence>
<accession>A0A4V2VUI9</accession>
<name>A0A4V2VUI9_9SPHI</name>
<evidence type="ECO:0000313" key="1">
    <source>
        <dbReference type="EMBL" id="TCV19613.1"/>
    </source>
</evidence>
<organism evidence="1 2">
    <name type="scientific">Sphingobacterium alimentarium</name>
    <dbReference type="NCBI Taxonomy" id="797292"/>
    <lineage>
        <taxon>Bacteria</taxon>
        <taxon>Pseudomonadati</taxon>
        <taxon>Bacteroidota</taxon>
        <taxon>Sphingobacteriia</taxon>
        <taxon>Sphingobacteriales</taxon>
        <taxon>Sphingobacteriaceae</taxon>
        <taxon>Sphingobacterium</taxon>
    </lineage>
</organism>
<dbReference type="RefSeq" id="WP_132776699.1">
    <property type="nucleotide sequence ID" value="NZ_SMBZ01000004.1"/>
</dbReference>
<gene>
    <name evidence="1" type="ORF">EDC17_1004135</name>
</gene>
<reference evidence="1 2" key="1">
    <citation type="submission" date="2019-03" db="EMBL/GenBank/DDBJ databases">
        <title>Genomic Encyclopedia of Type Strains, Phase IV (KMG-IV): sequencing the most valuable type-strain genomes for metagenomic binning, comparative biology and taxonomic classification.</title>
        <authorList>
            <person name="Goeker M."/>
        </authorList>
    </citation>
    <scope>NUCLEOTIDE SEQUENCE [LARGE SCALE GENOMIC DNA]</scope>
    <source>
        <strain evidence="1 2">DSM 22362</strain>
    </source>
</reference>
<keyword evidence="2" id="KW-1185">Reference proteome</keyword>
<protein>
    <recommendedName>
        <fullName evidence="3">DOD-type homing endonuclease domain-containing protein</fullName>
    </recommendedName>
</protein>